<evidence type="ECO:0000313" key="2">
    <source>
        <dbReference type="EMBL" id="GMT36305.1"/>
    </source>
</evidence>
<dbReference type="AlphaFoldDB" id="A0AAV5WXS1"/>
<evidence type="ECO:0000313" key="3">
    <source>
        <dbReference type="Proteomes" id="UP001432322"/>
    </source>
</evidence>
<feature type="transmembrane region" description="Helical" evidence="1">
    <location>
        <begin position="152"/>
        <end position="170"/>
    </location>
</feature>
<organism evidence="2 3">
    <name type="scientific">Pristionchus fissidentatus</name>
    <dbReference type="NCBI Taxonomy" id="1538716"/>
    <lineage>
        <taxon>Eukaryota</taxon>
        <taxon>Metazoa</taxon>
        <taxon>Ecdysozoa</taxon>
        <taxon>Nematoda</taxon>
        <taxon>Chromadorea</taxon>
        <taxon>Rhabditida</taxon>
        <taxon>Rhabditina</taxon>
        <taxon>Diplogasteromorpha</taxon>
        <taxon>Diplogasteroidea</taxon>
        <taxon>Neodiplogasteridae</taxon>
        <taxon>Pristionchus</taxon>
    </lineage>
</organism>
<feature type="transmembrane region" description="Helical" evidence="1">
    <location>
        <begin position="176"/>
        <end position="197"/>
    </location>
</feature>
<protein>
    <submittedName>
        <fullName evidence="2">Uncharacterized protein</fullName>
    </submittedName>
</protein>
<keyword evidence="1" id="KW-0472">Membrane</keyword>
<keyword evidence="1" id="KW-1133">Transmembrane helix</keyword>
<reference evidence="2" key="1">
    <citation type="submission" date="2023-10" db="EMBL/GenBank/DDBJ databases">
        <title>Genome assembly of Pristionchus species.</title>
        <authorList>
            <person name="Yoshida K."/>
            <person name="Sommer R.J."/>
        </authorList>
    </citation>
    <scope>NUCLEOTIDE SEQUENCE</scope>
    <source>
        <strain evidence="2">RS5133</strain>
    </source>
</reference>
<keyword evidence="3" id="KW-1185">Reference proteome</keyword>
<dbReference type="Proteomes" id="UP001432322">
    <property type="component" value="Unassembled WGS sequence"/>
</dbReference>
<dbReference type="EMBL" id="BTSY01000007">
    <property type="protein sequence ID" value="GMT36305.1"/>
    <property type="molecule type" value="Genomic_DNA"/>
</dbReference>
<comment type="caution">
    <text evidence="2">The sequence shown here is derived from an EMBL/GenBank/DDBJ whole genome shotgun (WGS) entry which is preliminary data.</text>
</comment>
<sequence>DPSAIARNTSILPLLISLLFRTISDTSKCQWNQLVHASLIYHLVIQSVSHRISNWLILLSISFLSLFFSLSVPLITDHLTSGRIYVTPPNRRVEHHTNSDKFVVCRFHFMSFFRFISSLLSPSSDTLVLLSPLLLLLFLSSLLLGTPRGSQIGVILSPFGWLLLSLLRMGETCDEMRMNLLSGAILAITITHLTLTLK</sequence>
<keyword evidence="1" id="KW-0812">Transmembrane</keyword>
<proteinExistence type="predicted"/>
<name>A0AAV5WXS1_9BILA</name>
<feature type="non-terminal residue" evidence="2">
    <location>
        <position position="198"/>
    </location>
</feature>
<feature type="non-terminal residue" evidence="2">
    <location>
        <position position="1"/>
    </location>
</feature>
<feature type="transmembrane region" description="Helical" evidence="1">
    <location>
        <begin position="127"/>
        <end position="145"/>
    </location>
</feature>
<gene>
    <name evidence="2" type="ORF">PFISCL1PPCAC_27602</name>
</gene>
<evidence type="ECO:0000256" key="1">
    <source>
        <dbReference type="SAM" id="Phobius"/>
    </source>
</evidence>
<feature type="transmembrane region" description="Helical" evidence="1">
    <location>
        <begin position="55"/>
        <end position="75"/>
    </location>
</feature>
<accession>A0AAV5WXS1</accession>